<dbReference type="Pfam" id="PF00440">
    <property type="entry name" value="TetR_N"/>
    <property type="match status" value="1"/>
</dbReference>
<dbReference type="RefSeq" id="WP_032055750.1">
    <property type="nucleotide sequence ID" value="NZ_BBTX01000041.1"/>
</dbReference>
<dbReference type="SUPFAM" id="SSF46689">
    <property type="entry name" value="Homeodomain-like"/>
    <property type="match status" value="1"/>
</dbReference>
<dbReference type="PROSITE" id="PS50977">
    <property type="entry name" value="HTH_TETR_2"/>
    <property type="match status" value="1"/>
</dbReference>
<gene>
    <name evidence="4" type="ORF">MWH18_08195</name>
</gene>
<protein>
    <submittedName>
        <fullName evidence="4">TetR/AcrR family transcriptional regulator</fullName>
    </submittedName>
</protein>
<feature type="DNA-binding region" description="H-T-H motif" evidence="2">
    <location>
        <begin position="29"/>
        <end position="48"/>
    </location>
</feature>
<proteinExistence type="predicted"/>
<organism evidence="4 5">
    <name type="scientific">Acinetobacter pittii</name>
    <name type="common">Acinetobacter genomosp. 3</name>
    <dbReference type="NCBI Taxonomy" id="48296"/>
    <lineage>
        <taxon>Bacteria</taxon>
        <taxon>Pseudomonadati</taxon>
        <taxon>Pseudomonadota</taxon>
        <taxon>Gammaproteobacteria</taxon>
        <taxon>Moraxellales</taxon>
        <taxon>Moraxellaceae</taxon>
        <taxon>Acinetobacter</taxon>
        <taxon>Acinetobacter calcoaceticus/baumannii complex</taxon>
    </lineage>
</organism>
<evidence type="ECO:0000256" key="1">
    <source>
        <dbReference type="ARBA" id="ARBA00023125"/>
    </source>
</evidence>
<evidence type="ECO:0000313" key="5">
    <source>
        <dbReference type="Proteomes" id="UP001055514"/>
    </source>
</evidence>
<keyword evidence="1 2" id="KW-0238">DNA-binding</keyword>
<dbReference type="InterPro" id="IPR001647">
    <property type="entry name" value="HTH_TetR"/>
</dbReference>
<name>A0AAE9SAH8_ACIPI</name>
<reference evidence="4" key="1">
    <citation type="submission" date="2022-04" db="EMBL/GenBank/DDBJ databases">
        <title>Emergence of ST220 Acinetobacter pittii strain in bloodstream infection, which co-producing chromosomal NDM-1 and OXA-820 carbapenemases.</title>
        <authorList>
            <person name="Tian C."/>
            <person name="Xing M."/>
            <person name="Fu L."/>
            <person name="Xia D."/>
        </authorList>
    </citation>
    <scope>NUCLEOTIDE SEQUENCE</scope>
    <source>
        <strain evidence="4">TCM</strain>
    </source>
</reference>
<dbReference type="PRINTS" id="PR00455">
    <property type="entry name" value="HTHTETR"/>
</dbReference>
<dbReference type="Proteomes" id="UP001055514">
    <property type="component" value="Chromosome"/>
</dbReference>
<dbReference type="EMBL" id="CP095407">
    <property type="protein sequence ID" value="USU96220.1"/>
    <property type="molecule type" value="Genomic_DNA"/>
</dbReference>
<accession>A0AAE9SAH8</accession>
<sequence length="183" mass="21817">MPNLEASFRALCVLHAARDLFNQYGFYIGIDRIIEEAKIPKATFYNYFHSKERLIQMSLTFQIDVLKHEVFSIIYSYRELMMFDKLKKIYFLHANLEGFYRLPFKAIFEIEKLYPAAYTVVSDYRKWFINEIYKLLLTVKVTATVEDAYMFLFVIDGAMVQLLNANKIDERDKLLEYFMSILT</sequence>
<evidence type="ECO:0000256" key="2">
    <source>
        <dbReference type="PROSITE-ProRule" id="PRU00335"/>
    </source>
</evidence>
<dbReference type="GO" id="GO:0003677">
    <property type="term" value="F:DNA binding"/>
    <property type="evidence" value="ECO:0007669"/>
    <property type="project" value="UniProtKB-UniRule"/>
</dbReference>
<dbReference type="Gene3D" id="1.10.357.10">
    <property type="entry name" value="Tetracycline Repressor, domain 2"/>
    <property type="match status" value="1"/>
</dbReference>
<evidence type="ECO:0000259" key="3">
    <source>
        <dbReference type="PROSITE" id="PS50977"/>
    </source>
</evidence>
<dbReference type="AlphaFoldDB" id="A0AAE9SAH8"/>
<feature type="domain" description="HTH tetR-type" evidence="3">
    <location>
        <begin position="7"/>
        <end position="66"/>
    </location>
</feature>
<dbReference type="InterPro" id="IPR009057">
    <property type="entry name" value="Homeodomain-like_sf"/>
</dbReference>
<evidence type="ECO:0000313" key="4">
    <source>
        <dbReference type="EMBL" id="USU96220.1"/>
    </source>
</evidence>